<evidence type="ECO:0000259" key="3">
    <source>
        <dbReference type="PROSITE" id="PS50930"/>
    </source>
</evidence>
<proteinExistence type="predicted"/>
<dbReference type="PROSITE" id="PS50930">
    <property type="entry name" value="HTH_LYTTR"/>
    <property type="match status" value="1"/>
</dbReference>
<sequence length="269" mass="30853">MKKYSYIIIDDDTESILKTRTVAAGFSDLTFVGSAVNYQQGLNLILQHKPALVFLEIDPKDPLSKLSLYFINELYRYLSIIPKIIITTSKTEWAYEAIQYGVFDYVLKPVLEIDLRKLILKLNKINLVTELVRTRDDSSAPVAPVCAPAKDCEKPLVICIKSYGDYRYLNAEDIIYFQADNNSTDIYLNTGEMITAFKTLKHFENVLSYPFFRIHNSYIVNRNYVARIHSGNSVCYIKNTAKKIPFSKTYKSNVDLIISDFSIGNYLEV</sequence>
<accession>A0ABU4RG55</accession>
<dbReference type="Pfam" id="PF04397">
    <property type="entry name" value="LytTR"/>
    <property type="match status" value="1"/>
</dbReference>
<dbReference type="Gene3D" id="3.40.50.2300">
    <property type="match status" value="1"/>
</dbReference>
<dbReference type="PANTHER" id="PTHR37299">
    <property type="entry name" value="TRANSCRIPTIONAL REGULATOR-RELATED"/>
    <property type="match status" value="1"/>
</dbReference>
<dbReference type="SUPFAM" id="SSF52172">
    <property type="entry name" value="CheY-like"/>
    <property type="match status" value="1"/>
</dbReference>
<dbReference type="PROSITE" id="PS50110">
    <property type="entry name" value="RESPONSE_REGULATORY"/>
    <property type="match status" value="1"/>
</dbReference>
<comment type="caution">
    <text evidence="4">The sequence shown here is derived from an EMBL/GenBank/DDBJ whole genome shotgun (WGS) entry which is preliminary data.</text>
</comment>
<evidence type="ECO:0000259" key="2">
    <source>
        <dbReference type="PROSITE" id="PS50110"/>
    </source>
</evidence>
<dbReference type="GO" id="GO:0003677">
    <property type="term" value="F:DNA binding"/>
    <property type="evidence" value="ECO:0007669"/>
    <property type="project" value="UniProtKB-KW"/>
</dbReference>
<dbReference type="EMBL" id="JAWXVI010000010">
    <property type="protein sequence ID" value="MDX6191569.1"/>
    <property type="molecule type" value="Genomic_DNA"/>
</dbReference>
<feature type="domain" description="Response regulatory" evidence="2">
    <location>
        <begin position="5"/>
        <end position="123"/>
    </location>
</feature>
<dbReference type="RefSeq" id="WP_230003821.1">
    <property type="nucleotide sequence ID" value="NZ_CP087134.1"/>
</dbReference>
<dbReference type="Gene3D" id="2.40.50.1020">
    <property type="entry name" value="LytTr DNA-binding domain"/>
    <property type="match status" value="1"/>
</dbReference>
<keyword evidence="5" id="KW-1185">Reference proteome</keyword>
<name>A0ABU4RG55_9FLAO</name>
<dbReference type="PANTHER" id="PTHR37299:SF1">
    <property type="entry name" value="STAGE 0 SPORULATION PROTEIN A HOMOLOG"/>
    <property type="match status" value="1"/>
</dbReference>
<gene>
    <name evidence="4" type="ORF">SGQ83_19600</name>
</gene>
<keyword evidence="4" id="KW-0238">DNA-binding</keyword>
<dbReference type="Proteomes" id="UP001273350">
    <property type="component" value="Unassembled WGS sequence"/>
</dbReference>
<dbReference type="InterPro" id="IPR007492">
    <property type="entry name" value="LytTR_DNA-bd_dom"/>
</dbReference>
<dbReference type="InterPro" id="IPR046947">
    <property type="entry name" value="LytR-like"/>
</dbReference>
<evidence type="ECO:0000313" key="4">
    <source>
        <dbReference type="EMBL" id="MDX6191569.1"/>
    </source>
</evidence>
<dbReference type="InterPro" id="IPR011006">
    <property type="entry name" value="CheY-like_superfamily"/>
</dbReference>
<dbReference type="SMART" id="SM00850">
    <property type="entry name" value="LytTR"/>
    <property type="match status" value="1"/>
</dbReference>
<evidence type="ECO:0000313" key="5">
    <source>
        <dbReference type="Proteomes" id="UP001273350"/>
    </source>
</evidence>
<evidence type="ECO:0000256" key="1">
    <source>
        <dbReference type="PROSITE-ProRule" id="PRU00169"/>
    </source>
</evidence>
<feature type="domain" description="HTH LytTR-type" evidence="3">
    <location>
        <begin position="158"/>
        <end position="260"/>
    </location>
</feature>
<comment type="caution">
    <text evidence="1">Lacks conserved residue(s) required for the propagation of feature annotation.</text>
</comment>
<organism evidence="4 5">
    <name type="scientific">Flavobacterium cupriresistens</name>
    <dbReference type="NCBI Taxonomy" id="2893885"/>
    <lineage>
        <taxon>Bacteria</taxon>
        <taxon>Pseudomonadati</taxon>
        <taxon>Bacteroidota</taxon>
        <taxon>Flavobacteriia</taxon>
        <taxon>Flavobacteriales</taxon>
        <taxon>Flavobacteriaceae</taxon>
        <taxon>Flavobacterium</taxon>
    </lineage>
</organism>
<reference evidence="4 5" key="1">
    <citation type="submission" date="2023-11" db="EMBL/GenBank/DDBJ databases">
        <title>Unpublished Manusciprt.</title>
        <authorList>
            <person name="Saticioglu I.B."/>
            <person name="Ay H."/>
            <person name="Ajmi N."/>
            <person name="Altun S."/>
            <person name="Duman M."/>
        </authorList>
    </citation>
    <scope>NUCLEOTIDE SEQUENCE [LARGE SCALE GENOMIC DNA]</scope>
    <source>
        <strain evidence="4 5">Fl-318</strain>
    </source>
</reference>
<protein>
    <submittedName>
        <fullName evidence="4">LytTR family DNA-binding domain-containing protein</fullName>
    </submittedName>
</protein>
<dbReference type="InterPro" id="IPR001789">
    <property type="entry name" value="Sig_transdc_resp-reg_receiver"/>
</dbReference>